<gene>
    <name evidence="2" type="ORF">GA0070608_5672</name>
</gene>
<dbReference type="OrthoDB" id="5168594at2"/>
<accession>A0A1C6W4E6</accession>
<dbReference type="RefSeq" id="WP_091631844.1">
    <property type="nucleotide sequence ID" value="NZ_FMIC01000002.1"/>
</dbReference>
<keyword evidence="1" id="KW-0732">Signal</keyword>
<dbReference type="InterPro" id="IPR008928">
    <property type="entry name" value="6-hairpin_glycosidase_sf"/>
</dbReference>
<dbReference type="AlphaFoldDB" id="A0A1C6W4E6"/>
<name>A0A1C6W4E6_9ACTN</name>
<evidence type="ECO:0000313" key="2">
    <source>
        <dbReference type="EMBL" id="SCL73397.1"/>
    </source>
</evidence>
<evidence type="ECO:0000313" key="3">
    <source>
        <dbReference type="Proteomes" id="UP000199343"/>
    </source>
</evidence>
<protein>
    <submittedName>
        <fullName evidence="2">Uncharacterized protein</fullName>
    </submittedName>
</protein>
<reference evidence="2 3" key="1">
    <citation type="submission" date="2016-06" db="EMBL/GenBank/DDBJ databases">
        <authorList>
            <person name="Kjaerup R.B."/>
            <person name="Dalgaard T.S."/>
            <person name="Juul-Madsen H.R."/>
        </authorList>
    </citation>
    <scope>NUCLEOTIDE SEQUENCE [LARGE SCALE GENOMIC DNA]</scope>
    <source>
        <strain evidence="2 3">DSM 43363</strain>
    </source>
</reference>
<sequence length="530" mass="56638">MRARVAALLATLIVGVAAPVPTAPAVASTPVPLVDSYFDWLVASYDGVRNGLRRDIEHVYGNQLVVAGKTCTTASPCTIGGPRQSTAACTALQFISVYLDQRAAYEQRSLSSVETGLIDEFASAVLAHRLTKDPAAPKIFDDAVASTPDGQIRYFTSFGNAACGEALLAAHQATGASGYLDAATGIGEFLLRMQDPRAHYLTYGVHPFVDGLGQPTTPPGGYVDQISSWSNLYSTISTWNLTAIAFMQRLETAVAPPDNRYGQSAAAARQFLSTGLQLGADWYTFDFDSPTTSQNRVVAQSSYSADCRDNRWHRKGSCTYTNGQIAGGTLGTDMIEYGLAGLYDHERQLNGASSAAAAVTTLYTTYTSLPGWHTASASDPLDCVDDTAAGAVAPYYPPGNQGATPSGDAWDYDPHLSFGGFFRLTPPNENAEAKYYDIVGFGILAELRKELVPTKFTAGYQRLQHADRQDALYALLDRSLAAMFLPARDTNDLDGDSDTTEYLCKGTRGTLPVAHNGLGILKAVGYAGTR</sequence>
<dbReference type="GO" id="GO:0005975">
    <property type="term" value="P:carbohydrate metabolic process"/>
    <property type="evidence" value="ECO:0007669"/>
    <property type="project" value="InterPro"/>
</dbReference>
<dbReference type="SUPFAM" id="SSF48208">
    <property type="entry name" value="Six-hairpin glycosidases"/>
    <property type="match status" value="1"/>
</dbReference>
<proteinExistence type="predicted"/>
<dbReference type="STRING" id="47871.GA0070608_5672"/>
<feature type="chain" id="PRO_5008749325" evidence="1">
    <location>
        <begin position="28"/>
        <end position="530"/>
    </location>
</feature>
<feature type="signal peptide" evidence="1">
    <location>
        <begin position="1"/>
        <end position="27"/>
    </location>
</feature>
<dbReference type="Proteomes" id="UP000199343">
    <property type="component" value="Unassembled WGS sequence"/>
</dbReference>
<organism evidence="2 3">
    <name type="scientific">Micromonospora peucetia</name>
    <dbReference type="NCBI Taxonomy" id="47871"/>
    <lineage>
        <taxon>Bacteria</taxon>
        <taxon>Bacillati</taxon>
        <taxon>Actinomycetota</taxon>
        <taxon>Actinomycetes</taxon>
        <taxon>Micromonosporales</taxon>
        <taxon>Micromonosporaceae</taxon>
        <taxon>Micromonospora</taxon>
    </lineage>
</organism>
<dbReference type="EMBL" id="FMIC01000002">
    <property type="protein sequence ID" value="SCL73397.1"/>
    <property type="molecule type" value="Genomic_DNA"/>
</dbReference>
<evidence type="ECO:0000256" key="1">
    <source>
        <dbReference type="SAM" id="SignalP"/>
    </source>
</evidence>